<accession>A0A3N4JJR1</accession>
<feature type="compositionally biased region" description="Polar residues" evidence="1">
    <location>
        <begin position="1"/>
        <end position="21"/>
    </location>
</feature>
<evidence type="ECO:0000313" key="3">
    <source>
        <dbReference type="Proteomes" id="UP000276215"/>
    </source>
</evidence>
<dbReference type="AlphaFoldDB" id="A0A3N4JJR1"/>
<reference evidence="2 3" key="1">
    <citation type="journal article" date="2018" name="Nat. Ecol. Evol.">
        <title>Pezizomycetes genomes reveal the molecular basis of ectomycorrhizal truffle lifestyle.</title>
        <authorList>
            <person name="Murat C."/>
            <person name="Payen T."/>
            <person name="Noel B."/>
            <person name="Kuo A."/>
            <person name="Morin E."/>
            <person name="Chen J."/>
            <person name="Kohler A."/>
            <person name="Krizsan K."/>
            <person name="Balestrini R."/>
            <person name="Da Silva C."/>
            <person name="Montanini B."/>
            <person name="Hainaut M."/>
            <person name="Levati E."/>
            <person name="Barry K.W."/>
            <person name="Belfiori B."/>
            <person name="Cichocki N."/>
            <person name="Clum A."/>
            <person name="Dockter R.B."/>
            <person name="Fauchery L."/>
            <person name="Guy J."/>
            <person name="Iotti M."/>
            <person name="Le Tacon F."/>
            <person name="Lindquist E.A."/>
            <person name="Lipzen A."/>
            <person name="Malagnac F."/>
            <person name="Mello A."/>
            <person name="Molinier V."/>
            <person name="Miyauchi S."/>
            <person name="Poulain J."/>
            <person name="Riccioni C."/>
            <person name="Rubini A."/>
            <person name="Sitrit Y."/>
            <person name="Splivallo R."/>
            <person name="Traeger S."/>
            <person name="Wang M."/>
            <person name="Zifcakova L."/>
            <person name="Wipf D."/>
            <person name="Zambonelli A."/>
            <person name="Paolocci F."/>
            <person name="Nowrousian M."/>
            <person name="Ottonello S."/>
            <person name="Baldrian P."/>
            <person name="Spatafora J.W."/>
            <person name="Henrissat B."/>
            <person name="Nagy L.G."/>
            <person name="Aury J.M."/>
            <person name="Wincker P."/>
            <person name="Grigoriev I.V."/>
            <person name="Bonfante P."/>
            <person name="Martin F.M."/>
        </authorList>
    </citation>
    <scope>NUCLEOTIDE SEQUENCE [LARGE SCALE GENOMIC DNA]</scope>
    <source>
        <strain evidence="2 3">120613-1</strain>
    </source>
</reference>
<feature type="region of interest" description="Disordered" evidence="1">
    <location>
        <begin position="1"/>
        <end position="40"/>
    </location>
</feature>
<evidence type="ECO:0000313" key="2">
    <source>
        <dbReference type="EMBL" id="RPA97497.1"/>
    </source>
</evidence>
<protein>
    <submittedName>
        <fullName evidence="2">Uncharacterized protein</fullName>
    </submittedName>
</protein>
<gene>
    <name evidence="2" type="ORF">L873DRAFT_1790985</name>
</gene>
<proteinExistence type="predicted"/>
<organism evidence="2 3">
    <name type="scientific">Choiromyces venosus 120613-1</name>
    <dbReference type="NCBI Taxonomy" id="1336337"/>
    <lineage>
        <taxon>Eukaryota</taxon>
        <taxon>Fungi</taxon>
        <taxon>Dikarya</taxon>
        <taxon>Ascomycota</taxon>
        <taxon>Pezizomycotina</taxon>
        <taxon>Pezizomycetes</taxon>
        <taxon>Pezizales</taxon>
        <taxon>Tuberaceae</taxon>
        <taxon>Choiromyces</taxon>
    </lineage>
</organism>
<name>A0A3N4JJR1_9PEZI</name>
<keyword evidence="3" id="KW-1185">Reference proteome</keyword>
<sequence length="117" mass="12809">MEISGTDSGNFMPEQTNTTSLEPLLSSKGKGRATQESPSPILAPIRAYQEDRTIIDLNTLLLIREYIGAPSDNALNKAMDILLAPLEASLSQKIVEIEARIMAAIMLRTNNNNNRPV</sequence>
<dbReference type="EMBL" id="ML120404">
    <property type="protein sequence ID" value="RPA97497.1"/>
    <property type="molecule type" value="Genomic_DNA"/>
</dbReference>
<evidence type="ECO:0000256" key="1">
    <source>
        <dbReference type="SAM" id="MobiDB-lite"/>
    </source>
</evidence>
<dbReference type="Proteomes" id="UP000276215">
    <property type="component" value="Unassembled WGS sequence"/>
</dbReference>